<sequence length="628" mass="71829">MQKAKKMKKLNTFRNIAWGVCSLGALLLASCEDYLEKTPDSNVDEKIVFGNYRNFQGYLDELYGKGLISYYVTGSSPWTSSFDFGDDTYCNQTFPVSYALTRGDYMWIYSNRDHNPFMDMVNASGSLSHAGLWHQAWRNIRRCNEGLENFDLLVDATDQERKLLLGQIYFFRAWNHFEVARFWGGIPYVKVLLGAGDNLKLSRLSYRETLMNVVEDLGLAAQNLPDRWDNPEVNTGRVTRGAAYALMARALLYAASPLTSRMEGRGAVYDEELCRQAAEAAYEVIASGVYSLVPWEDYDHIFTDTRPGTNVVYSSETIFQKIHNSRGGQNQVINGIGRVHTSGRFGGNNVCTFPTANFVNLYETATGYPIDDPDLPAGDFDEKLPWANRDPRLMKTILTDGVKWVSSASDASAYTQLYSSPNPGLDRDGNASLSGYLIRKFTPYMVNNRESDNTAWNNFRFSCPFIRLPEVYLTFAEAVNEVWGPNTAPDFANGLTAVEAVNTVRRRVKLPIAENVTLPSELQTYGSESLPDVLPKFTADAATFRERIRNERSVELAFEGHRWHDIRRWYVAHLDKYKIRYKAEFDKEHTFYREVELFTAQFDDKHYWFPFRRSDVEQYEGFEQNPGW</sequence>
<dbReference type="GO" id="GO:0009279">
    <property type="term" value="C:cell outer membrane"/>
    <property type="evidence" value="ECO:0007669"/>
    <property type="project" value="UniProtKB-SubCell"/>
</dbReference>
<proteinExistence type="inferred from homology"/>
<evidence type="ECO:0000256" key="4">
    <source>
        <dbReference type="ARBA" id="ARBA00023136"/>
    </source>
</evidence>
<evidence type="ECO:0000256" key="5">
    <source>
        <dbReference type="ARBA" id="ARBA00023237"/>
    </source>
</evidence>
<keyword evidence="4" id="KW-0472">Membrane</keyword>
<dbReference type="Gene3D" id="1.25.40.390">
    <property type="match status" value="1"/>
</dbReference>
<dbReference type="KEGG" id="acou:A5CBH24_07550"/>
<evidence type="ECO:0000256" key="1">
    <source>
        <dbReference type="ARBA" id="ARBA00004442"/>
    </source>
</evidence>
<dbReference type="InterPro" id="IPR033985">
    <property type="entry name" value="SusD-like_N"/>
</dbReference>
<feature type="domain" description="RagB/SusD" evidence="6">
    <location>
        <begin position="316"/>
        <end position="628"/>
    </location>
</feature>
<evidence type="ECO:0000259" key="6">
    <source>
        <dbReference type="Pfam" id="PF07980"/>
    </source>
</evidence>
<protein>
    <submittedName>
        <fullName evidence="8">Membrane protein</fullName>
    </submittedName>
</protein>
<evidence type="ECO:0000313" key="8">
    <source>
        <dbReference type="EMBL" id="BBL03442.1"/>
    </source>
</evidence>
<evidence type="ECO:0000313" key="9">
    <source>
        <dbReference type="Proteomes" id="UP000318946"/>
    </source>
</evidence>
<dbReference type="Pfam" id="PF14322">
    <property type="entry name" value="SusD-like_3"/>
    <property type="match status" value="1"/>
</dbReference>
<keyword evidence="3" id="KW-0732">Signal</keyword>
<dbReference type="EMBL" id="AP019735">
    <property type="protein sequence ID" value="BBL03442.1"/>
    <property type="molecule type" value="Genomic_DNA"/>
</dbReference>
<evidence type="ECO:0000256" key="2">
    <source>
        <dbReference type="ARBA" id="ARBA00006275"/>
    </source>
</evidence>
<dbReference type="AlphaFoldDB" id="A0A4Y1WRB3"/>
<name>A0A4Y1WRB3_9BACT</name>
<reference evidence="9" key="1">
    <citation type="submission" date="2019-06" db="EMBL/GenBank/DDBJ databases">
        <title>Alistipes onderdonkii subsp. vulgaris subsp. nov., Alistipes dispar sp. nov. and Alistipes communis sp. nov., isolated from human faeces, and creation of Alistipes onderdonkii subsp. onderdonkii subsp. nov.</title>
        <authorList>
            <person name="Sakamoto M."/>
            <person name="Ikeyama N."/>
            <person name="Ogata Y."/>
            <person name="Suda W."/>
            <person name="Iino T."/>
            <person name="Hattori M."/>
            <person name="Ohkuma M."/>
        </authorList>
    </citation>
    <scope>NUCLEOTIDE SEQUENCE [LARGE SCALE GENOMIC DNA]</scope>
    <source>
        <strain evidence="9">5CBH24</strain>
    </source>
</reference>
<evidence type="ECO:0000259" key="7">
    <source>
        <dbReference type="Pfam" id="PF14322"/>
    </source>
</evidence>
<comment type="similarity">
    <text evidence="2">Belongs to the SusD family.</text>
</comment>
<accession>A0A4Y1WRB3</accession>
<evidence type="ECO:0000256" key="3">
    <source>
        <dbReference type="ARBA" id="ARBA00022729"/>
    </source>
</evidence>
<feature type="domain" description="SusD-like N-terminal" evidence="7">
    <location>
        <begin position="33"/>
        <end position="251"/>
    </location>
</feature>
<comment type="subcellular location">
    <subcellularLocation>
        <location evidence="1">Cell outer membrane</location>
    </subcellularLocation>
</comment>
<keyword evidence="9" id="KW-1185">Reference proteome</keyword>
<dbReference type="InterPro" id="IPR011990">
    <property type="entry name" value="TPR-like_helical_dom_sf"/>
</dbReference>
<keyword evidence="5" id="KW-0998">Cell outer membrane</keyword>
<gene>
    <name evidence="8" type="ORF">A5CBH24_07550</name>
</gene>
<dbReference type="SUPFAM" id="SSF48452">
    <property type="entry name" value="TPR-like"/>
    <property type="match status" value="1"/>
</dbReference>
<dbReference type="Proteomes" id="UP000318946">
    <property type="component" value="Chromosome"/>
</dbReference>
<dbReference type="InterPro" id="IPR012944">
    <property type="entry name" value="SusD_RagB_dom"/>
</dbReference>
<dbReference type="Pfam" id="PF07980">
    <property type="entry name" value="SusD_RagB"/>
    <property type="match status" value="1"/>
</dbReference>
<organism evidence="8 9">
    <name type="scientific">Alistipes communis</name>
    <dbReference type="NCBI Taxonomy" id="2585118"/>
    <lineage>
        <taxon>Bacteria</taxon>
        <taxon>Pseudomonadati</taxon>
        <taxon>Bacteroidota</taxon>
        <taxon>Bacteroidia</taxon>
        <taxon>Bacteroidales</taxon>
        <taxon>Rikenellaceae</taxon>
        <taxon>Alistipes</taxon>
    </lineage>
</organism>
<dbReference type="PROSITE" id="PS51257">
    <property type="entry name" value="PROKAR_LIPOPROTEIN"/>
    <property type="match status" value="1"/>
</dbReference>